<dbReference type="EMBL" id="GL883093">
    <property type="protein sequence ID" value="EGG11075.1"/>
    <property type="molecule type" value="Genomic_DNA"/>
</dbReference>
<reference evidence="4" key="1">
    <citation type="journal article" date="2011" name="Proc. Natl. Acad. Sci. U.S.A.">
        <title>Obligate biotrophy features unraveled by the genomic analysis of rust fungi.</title>
        <authorList>
            <person name="Duplessis S."/>
            <person name="Cuomo C.A."/>
            <person name="Lin Y.-C."/>
            <person name="Aerts A."/>
            <person name="Tisserant E."/>
            <person name="Veneault-Fourrey C."/>
            <person name="Joly D.L."/>
            <person name="Hacquard S."/>
            <person name="Amselem J."/>
            <person name="Cantarel B.L."/>
            <person name="Chiu R."/>
            <person name="Coutinho P.M."/>
            <person name="Feau N."/>
            <person name="Field M."/>
            <person name="Frey P."/>
            <person name="Gelhaye E."/>
            <person name="Goldberg J."/>
            <person name="Grabherr M.G."/>
            <person name="Kodira C.D."/>
            <person name="Kohler A."/>
            <person name="Kuees U."/>
            <person name="Lindquist E.A."/>
            <person name="Lucas S.M."/>
            <person name="Mago R."/>
            <person name="Mauceli E."/>
            <person name="Morin E."/>
            <person name="Murat C."/>
            <person name="Pangilinan J.L."/>
            <person name="Park R."/>
            <person name="Pearson M."/>
            <person name="Quesneville H."/>
            <person name="Rouhier N."/>
            <person name="Sakthikumar S."/>
            <person name="Salamov A.A."/>
            <person name="Schmutz J."/>
            <person name="Selles B."/>
            <person name="Shapiro H."/>
            <person name="Tanguay P."/>
            <person name="Tuskan G.A."/>
            <person name="Henrissat B."/>
            <person name="Van de Peer Y."/>
            <person name="Rouze P."/>
            <person name="Ellis J.G."/>
            <person name="Dodds P.N."/>
            <person name="Schein J.E."/>
            <person name="Zhong S."/>
            <person name="Hamelin R.C."/>
            <person name="Grigoriev I.V."/>
            <person name="Szabo L.J."/>
            <person name="Martin F."/>
        </authorList>
    </citation>
    <scope>NUCLEOTIDE SEQUENCE [LARGE SCALE GENOMIC DNA]</scope>
    <source>
        <strain evidence="4">98AG31 / pathotype 3-4-7</strain>
    </source>
</reference>
<accession>F4R8R0</accession>
<dbReference type="AlphaFoldDB" id="F4R8R0"/>
<evidence type="ECO:0000313" key="1">
    <source>
        <dbReference type="EMBL" id="EGF97687.1"/>
    </source>
</evidence>
<keyword evidence="4" id="KW-1185">Reference proteome</keyword>
<dbReference type="VEuPathDB" id="FungiDB:MELLADRAFT_84547"/>
<evidence type="ECO:0000313" key="3">
    <source>
        <dbReference type="EMBL" id="EGG11075.1"/>
    </source>
</evidence>
<dbReference type="PANTHER" id="PTHR34410:SF2">
    <property type="entry name" value="RRNA INTRON-ENCODED HOMING ENDONUCLEASE"/>
    <property type="match status" value="1"/>
</dbReference>
<dbReference type="VEuPathDB" id="FungiDB:MELLADRAFT_92513"/>
<dbReference type="PANTHER" id="PTHR34410">
    <property type="entry name" value="INTRON-ENCODED HOMING ENDONUCLEASE, PUTATIVE-RELATED"/>
    <property type="match status" value="1"/>
</dbReference>
<evidence type="ECO:0000313" key="2">
    <source>
        <dbReference type="EMBL" id="EGG06260.1"/>
    </source>
</evidence>
<evidence type="ECO:0000313" key="4">
    <source>
        <dbReference type="Proteomes" id="UP000001072"/>
    </source>
</evidence>
<organism evidence="4">
    <name type="scientific">Melampsora larici-populina (strain 98AG31 / pathotype 3-4-7)</name>
    <name type="common">Poplar leaf rust fungus</name>
    <dbReference type="NCBI Taxonomy" id="747676"/>
    <lineage>
        <taxon>Eukaryota</taxon>
        <taxon>Fungi</taxon>
        <taxon>Dikarya</taxon>
        <taxon>Basidiomycota</taxon>
        <taxon>Pucciniomycotina</taxon>
        <taxon>Pucciniomycetes</taxon>
        <taxon>Pucciniales</taxon>
        <taxon>Melampsoraceae</taxon>
        <taxon>Melampsora</taxon>
    </lineage>
</organism>
<dbReference type="KEGG" id="mlr:MELLADRAFT_87420"/>
<dbReference type="HOGENOM" id="CLU_2705325_0_0_1"/>
<name>F4R8R0_MELLP</name>
<reference evidence="3" key="2">
    <citation type="submission" date="2011-04" db="EMBL/GenBank/DDBJ databases">
        <title>Obligate Biotrophy Features Unraveled by the Genomic Analysis of the Rust Fungi, Melampsora larici-populina and Puccinia graminis f. sp. tritici.</title>
        <authorList>
            <consortium name="US DOE Joint Genome Institute (JGI-PGF)"/>
            <person name="Duplessis S."/>
            <person name="Cuomo C."/>
            <person name="Lin Y.-C."/>
            <person name="Aerts A."/>
            <person name="Tisserant E."/>
            <person name="Veneault-Fourrey C."/>
            <person name="Joly D."/>
            <person name="Hacquard S."/>
            <person name="Amselem J."/>
            <person name="Cantarel B."/>
            <person name="Readman C."/>
            <person name="Coutinho P."/>
            <person name="Feau N."/>
            <person name="Field M."/>
            <person name="Frey P."/>
            <person name="Gelhaye E."/>
            <person name="Goldberg J."/>
            <person name="Grabherr M."/>
            <person name="Kodira C."/>
            <person name="Kohler A."/>
            <person name="Kues U."/>
            <person name="Lindquist E."/>
            <person name="Lucas S."/>
            <person name="Mago R."/>
            <person name="Mauceli E."/>
            <person name="Morin E."/>
            <person name="Murat C."/>
            <person name="Pangilinan J."/>
            <person name="Park R."/>
            <person name="Pearson M."/>
            <person name="Quesneville H."/>
            <person name="Rouhier N."/>
            <person name="Sakthikumar S."/>
            <person name="Salamov A."/>
            <person name="Schmutz J."/>
            <person name="Selles B."/>
            <person name="Shapiro H."/>
            <person name="Tangay P."/>
            <person name="Tuskan G."/>
            <person name="Henrissat B."/>
            <person name="Van de Peer Y."/>
            <person name="Rouze P."/>
            <person name="Schein J."/>
            <person name="Ellis J."/>
            <person name="Dodds P."/>
            <person name="Zhong S."/>
            <person name="Hamelin R."/>
            <person name="Grigoriev I."/>
            <person name="Szabo L."/>
            <person name="Martin F."/>
        </authorList>
    </citation>
    <scope>NUCLEOTIDE SEQUENCE</scope>
    <source>
        <strain evidence="3">98AG31</strain>
    </source>
</reference>
<dbReference type="KEGG" id="mlr:MELLADRAFT_92513"/>
<sequence length="73" mass="8077">MLLVREMKGATCYLVDPASSHMLVSKIKPCMSKYKQLYSETANGSLNQQPLSLLIGVHLLDKNQWPPGPFGDS</sequence>
<dbReference type="VEuPathDB" id="FungiDB:MELLADRAFT_87420"/>
<dbReference type="EMBL" id="GL883206">
    <property type="protein sequence ID" value="EGF97687.1"/>
    <property type="molecule type" value="Genomic_DNA"/>
</dbReference>
<dbReference type="KEGG" id="mlr:MELLADRAFT_84547"/>
<protein>
    <submittedName>
        <fullName evidence="3">Uncharacterized protein</fullName>
    </submittedName>
</protein>
<proteinExistence type="predicted"/>
<dbReference type="EMBL" id="GL883109">
    <property type="protein sequence ID" value="EGG06260.1"/>
    <property type="molecule type" value="Genomic_DNA"/>
</dbReference>
<gene>
    <name evidence="1" type="ORF">MELLADRAFT_84547</name>
    <name evidence="2" type="ORF">MELLADRAFT_87420</name>
    <name evidence="3" type="ORF">MELLADRAFT_92513</name>
</gene>
<dbReference type="Proteomes" id="UP000001072">
    <property type="component" value="Unassembled WGS sequence"/>
</dbReference>